<dbReference type="AlphaFoldDB" id="A0A401RRH6"/>
<keyword evidence="4" id="KW-0472">Membrane</keyword>
<comment type="subcellular location">
    <subcellularLocation>
        <location evidence="1">Membrane</location>
    </subcellularLocation>
</comment>
<dbReference type="InterPro" id="IPR002126">
    <property type="entry name" value="Cadherin-like_dom"/>
</dbReference>
<organism evidence="7 8">
    <name type="scientific">Chiloscyllium punctatum</name>
    <name type="common">Brownbanded bambooshark</name>
    <name type="synonym">Hemiscyllium punctatum</name>
    <dbReference type="NCBI Taxonomy" id="137246"/>
    <lineage>
        <taxon>Eukaryota</taxon>
        <taxon>Metazoa</taxon>
        <taxon>Chordata</taxon>
        <taxon>Craniata</taxon>
        <taxon>Vertebrata</taxon>
        <taxon>Chondrichthyes</taxon>
        <taxon>Elasmobranchii</taxon>
        <taxon>Galeomorphii</taxon>
        <taxon>Galeoidea</taxon>
        <taxon>Orectolobiformes</taxon>
        <taxon>Hemiscylliidae</taxon>
        <taxon>Chiloscyllium</taxon>
    </lineage>
</organism>
<dbReference type="SUPFAM" id="SSF49313">
    <property type="entry name" value="Cadherin-like"/>
    <property type="match status" value="2"/>
</dbReference>
<dbReference type="CDD" id="cd11304">
    <property type="entry name" value="Cadherin_repeat"/>
    <property type="match status" value="2"/>
</dbReference>
<protein>
    <recommendedName>
        <fullName evidence="6">Cadherin domain-containing protein</fullName>
    </recommendedName>
</protein>
<evidence type="ECO:0000256" key="4">
    <source>
        <dbReference type="ARBA" id="ARBA00023136"/>
    </source>
</evidence>
<name>A0A401RRH6_CHIPU</name>
<dbReference type="GO" id="GO:0045296">
    <property type="term" value="F:cadherin binding"/>
    <property type="evidence" value="ECO:0007669"/>
    <property type="project" value="TreeGrafter"/>
</dbReference>
<dbReference type="GO" id="GO:0000902">
    <property type="term" value="P:cell morphogenesis"/>
    <property type="evidence" value="ECO:0007669"/>
    <property type="project" value="TreeGrafter"/>
</dbReference>
<reference evidence="7 8" key="1">
    <citation type="journal article" date="2018" name="Nat. Ecol. Evol.">
        <title>Shark genomes provide insights into elasmobranch evolution and the origin of vertebrates.</title>
        <authorList>
            <person name="Hara Y"/>
            <person name="Yamaguchi K"/>
            <person name="Onimaru K"/>
            <person name="Kadota M"/>
            <person name="Koyanagi M"/>
            <person name="Keeley SD"/>
            <person name="Tatsumi K"/>
            <person name="Tanaka K"/>
            <person name="Motone F"/>
            <person name="Kageyama Y"/>
            <person name="Nozu R"/>
            <person name="Adachi N"/>
            <person name="Nishimura O"/>
            <person name="Nakagawa R"/>
            <person name="Tanegashima C"/>
            <person name="Kiyatake I"/>
            <person name="Matsumoto R"/>
            <person name="Murakumo K"/>
            <person name="Nishida K"/>
            <person name="Terakita A"/>
            <person name="Kuratani S"/>
            <person name="Sato K"/>
            <person name="Hyodo S Kuraku.S."/>
        </authorList>
    </citation>
    <scope>NUCLEOTIDE SEQUENCE [LARGE SCALE GENOMIC DNA]</scope>
</reference>
<dbReference type="InterPro" id="IPR015919">
    <property type="entry name" value="Cadherin-like_sf"/>
</dbReference>
<dbReference type="InterPro" id="IPR039808">
    <property type="entry name" value="Cadherin"/>
</dbReference>
<evidence type="ECO:0000313" key="8">
    <source>
        <dbReference type="Proteomes" id="UP000287033"/>
    </source>
</evidence>
<comment type="caution">
    <text evidence="7">The sequence shown here is derived from an EMBL/GenBank/DDBJ whole genome shotgun (WGS) entry which is preliminary data.</text>
</comment>
<dbReference type="Gene3D" id="2.60.40.60">
    <property type="entry name" value="Cadherins"/>
    <property type="match status" value="2"/>
</dbReference>
<feature type="non-terminal residue" evidence="7">
    <location>
        <position position="1"/>
    </location>
</feature>
<evidence type="ECO:0000313" key="7">
    <source>
        <dbReference type="EMBL" id="GCC20743.1"/>
    </source>
</evidence>
<dbReference type="GO" id="GO:0008013">
    <property type="term" value="F:beta-catenin binding"/>
    <property type="evidence" value="ECO:0007669"/>
    <property type="project" value="TreeGrafter"/>
</dbReference>
<dbReference type="GO" id="GO:0016477">
    <property type="term" value="P:cell migration"/>
    <property type="evidence" value="ECO:0007669"/>
    <property type="project" value="TreeGrafter"/>
</dbReference>
<dbReference type="PANTHER" id="PTHR24027">
    <property type="entry name" value="CADHERIN-23"/>
    <property type="match status" value="1"/>
</dbReference>
<dbReference type="GO" id="GO:0005912">
    <property type="term" value="C:adherens junction"/>
    <property type="evidence" value="ECO:0007669"/>
    <property type="project" value="TreeGrafter"/>
</dbReference>
<dbReference type="PRINTS" id="PR00205">
    <property type="entry name" value="CADHERIN"/>
</dbReference>
<keyword evidence="3 5" id="KW-0106">Calcium</keyword>
<sequence>APNSMFDIQLMGNNSEHFTISPTSGQGKVDIRVRVALPLDFERISHYEFSLFANETASDHVGFARVKINLINENDNRPVFSRSLYNVSLFEDASVGLSVVGIVATDNDTGSYGNVNYFFSDESDR</sequence>
<dbReference type="GO" id="GO:0044331">
    <property type="term" value="P:cell-cell adhesion mediated by cadherin"/>
    <property type="evidence" value="ECO:0007669"/>
    <property type="project" value="TreeGrafter"/>
</dbReference>
<evidence type="ECO:0000256" key="1">
    <source>
        <dbReference type="ARBA" id="ARBA00004370"/>
    </source>
</evidence>
<dbReference type="GO" id="GO:0005509">
    <property type="term" value="F:calcium ion binding"/>
    <property type="evidence" value="ECO:0007669"/>
    <property type="project" value="UniProtKB-UniRule"/>
</dbReference>
<dbReference type="OrthoDB" id="9990384at2759"/>
<dbReference type="GO" id="GO:0016339">
    <property type="term" value="P:calcium-dependent cell-cell adhesion via plasma membrane cell adhesion molecules"/>
    <property type="evidence" value="ECO:0007669"/>
    <property type="project" value="TreeGrafter"/>
</dbReference>
<dbReference type="GO" id="GO:0034332">
    <property type="term" value="P:adherens junction organization"/>
    <property type="evidence" value="ECO:0007669"/>
    <property type="project" value="TreeGrafter"/>
</dbReference>
<proteinExistence type="predicted"/>
<dbReference type="PANTHER" id="PTHR24027:SF411">
    <property type="entry name" value="CADHERIN DOMAIN-CONTAINING PROTEIN"/>
    <property type="match status" value="1"/>
</dbReference>
<evidence type="ECO:0000256" key="3">
    <source>
        <dbReference type="ARBA" id="ARBA00022837"/>
    </source>
</evidence>
<dbReference type="GO" id="GO:0016342">
    <property type="term" value="C:catenin complex"/>
    <property type="evidence" value="ECO:0007669"/>
    <property type="project" value="TreeGrafter"/>
</dbReference>
<feature type="domain" description="Cadherin" evidence="6">
    <location>
        <begin position="6"/>
        <end position="80"/>
    </location>
</feature>
<dbReference type="SMART" id="SM00112">
    <property type="entry name" value="CA"/>
    <property type="match status" value="1"/>
</dbReference>
<evidence type="ECO:0000256" key="5">
    <source>
        <dbReference type="PROSITE-ProRule" id="PRU00043"/>
    </source>
</evidence>
<accession>A0A401RRH6</accession>
<dbReference type="EMBL" id="BEZZ01001926">
    <property type="protein sequence ID" value="GCC20743.1"/>
    <property type="molecule type" value="Genomic_DNA"/>
</dbReference>
<gene>
    <name evidence="7" type="ORF">chiPu_0019310</name>
</gene>
<keyword evidence="2" id="KW-0677">Repeat</keyword>
<evidence type="ECO:0000259" key="6">
    <source>
        <dbReference type="PROSITE" id="PS50268"/>
    </source>
</evidence>
<dbReference type="GO" id="GO:0007156">
    <property type="term" value="P:homophilic cell adhesion via plasma membrane adhesion molecules"/>
    <property type="evidence" value="ECO:0007669"/>
    <property type="project" value="InterPro"/>
</dbReference>
<evidence type="ECO:0000256" key="2">
    <source>
        <dbReference type="ARBA" id="ARBA00022737"/>
    </source>
</evidence>
<dbReference type="STRING" id="137246.A0A401RRH6"/>
<keyword evidence="8" id="KW-1185">Reference proteome</keyword>
<dbReference type="Proteomes" id="UP000287033">
    <property type="component" value="Unassembled WGS sequence"/>
</dbReference>
<dbReference type="PROSITE" id="PS50268">
    <property type="entry name" value="CADHERIN_2"/>
    <property type="match status" value="1"/>
</dbReference>
<dbReference type="GO" id="GO:0007043">
    <property type="term" value="P:cell-cell junction assembly"/>
    <property type="evidence" value="ECO:0007669"/>
    <property type="project" value="TreeGrafter"/>
</dbReference>